<name>A0AAV4W502_CAEEX</name>
<accession>A0AAV4W502</accession>
<reference evidence="1 2" key="1">
    <citation type="submission" date="2021-06" db="EMBL/GenBank/DDBJ databases">
        <title>Caerostris extrusa draft genome.</title>
        <authorList>
            <person name="Kono N."/>
            <person name="Arakawa K."/>
        </authorList>
    </citation>
    <scope>NUCLEOTIDE SEQUENCE [LARGE SCALE GENOMIC DNA]</scope>
</reference>
<dbReference type="EMBL" id="BPLR01015681">
    <property type="protein sequence ID" value="GIY77787.1"/>
    <property type="molecule type" value="Genomic_DNA"/>
</dbReference>
<organism evidence="1 2">
    <name type="scientific">Caerostris extrusa</name>
    <name type="common">Bark spider</name>
    <name type="synonym">Caerostris bankana</name>
    <dbReference type="NCBI Taxonomy" id="172846"/>
    <lineage>
        <taxon>Eukaryota</taxon>
        <taxon>Metazoa</taxon>
        <taxon>Ecdysozoa</taxon>
        <taxon>Arthropoda</taxon>
        <taxon>Chelicerata</taxon>
        <taxon>Arachnida</taxon>
        <taxon>Araneae</taxon>
        <taxon>Araneomorphae</taxon>
        <taxon>Entelegynae</taxon>
        <taxon>Araneoidea</taxon>
        <taxon>Araneidae</taxon>
        <taxon>Caerostris</taxon>
    </lineage>
</organism>
<gene>
    <name evidence="1" type="ORF">CEXT_801741</name>
</gene>
<protein>
    <submittedName>
        <fullName evidence="1">Uncharacterized protein</fullName>
    </submittedName>
</protein>
<evidence type="ECO:0000313" key="2">
    <source>
        <dbReference type="Proteomes" id="UP001054945"/>
    </source>
</evidence>
<evidence type="ECO:0000313" key="1">
    <source>
        <dbReference type="EMBL" id="GIY77787.1"/>
    </source>
</evidence>
<proteinExistence type="predicted"/>
<dbReference type="Proteomes" id="UP001054945">
    <property type="component" value="Unassembled WGS sequence"/>
</dbReference>
<comment type="caution">
    <text evidence="1">The sequence shown here is derived from an EMBL/GenBank/DDBJ whole genome shotgun (WGS) entry which is preliminary data.</text>
</comment>
<sequence>MKDSEVAEEDTDQYFEIVVETDLKLSGTALQRFCGISKTETFEDRCISARLSLMKADSHEIAEKRSGDQYNEHFLGGDLNSHHRKRNCTRANSFGINLYNFTNDNRIHSAAPPPPTEGAHVEPRPQMNRRRFPETAKTKCLKKDAAEATSHALQNCQNSANICCIEYHQAPSGATPVKCPTNSPSLILLHRQIERQLPRFHQTISPSANPTNVAEPCQNNLDCADIIAELIKLVTAGLPYNSEAFNMRRNSDNEDFIITVPAETTDLAEDLPGVGGASQRCAQTSLRTLNSNFGERDLPIDPRLTFPSHSFHAATATQKNPMGESKTWHKLPKREYELILRINEIGKKLQNEEQHREIALYLRTTKAIINKFTGEKIKRQEGKLSVEIKADILALEDGLLEKDVSHQVPAPMGKENTVFKSCVRQIGRNKISLWATGIPRSSRKRLF</sequence>
<keyword evidence="2" id="KW-1185">Reference proteome</keyword>
<dbReference type="AlphaFoldDB" id="A0AAV4W502"/>